<proteinExistence type="predicted"/>
<dbReference type="PRINTS" id="PR00332">
    <property type="entry name" value="HISTRIAD"/>
</dbReference>
<reference evidence="5 6" key="1">
    <citation type="submission" date="2016-10" db="EMBL/GenBank/DDBJ databases">
        <authorList>
            <person name="de Groot N.N."/>
        </authorList>
    </citation>
    <scope>NUCLEOTIDE SEQUENCE [LARGE SCALE GENOMIC DNA]</scope>
    <source>
        <strain evidence="5 6">NE2</strain>
    </source>
</reference>
<dbReference type="PANTHER" id="PTHR46648">
    <property type="entry name" value="HIT FAMILY PROTEIN 1"/>
    <property type="match status" value="1"/>
</dbReference>
<dbReference type="PROSITE" id="PS51084">
    <property type="entry name" value="HIT_2"/>
    <property type="match status" value="1"/>
</dbReference>
<protein>
    <submittedName>
        <fullName evidence="5">Histidine triad (HIT) family protein</fullName>
    </submittedName>
</protein>
<dbReference type="SUPFAM" id="SSF54197">
    <property type="entry name" value="HIT-like"/>
    <property type="match status" value="1"/>
</dbReference>
<dbReference type="RefSeq" id="WP_091677736.1">
    <property type="nucleotide sequence ID" value="NZ_FOSN01000002.1"/>
</dbReference>
<evidence type="ECO:0000256" key="1">
    <source>
        <dbReference type="PIRSR" id="PIRSR601310-1"/>
    </source>
</evidence>
<organism evidence="5 6">
    <name type="scientific">Methylocapsa palsarum</name>
    <dbReference type="NCBI Taxonomy" id="1612308"/>
    <lineage>
        <taxon>Bacteria</taxon>
        <taxon>Pseudomonadati</taxon>
        <taxon>Pseudomonadota</taxon>
        <taxon>Alphaproteobacteria</taxon>
        <taxon>Hyphomicrobiales</taxon>
        <taxon>Beijerinckiaceae</taxon>
        <taxon>Methylocapsa</taxon>
    </lineage>
</organism>
<dbReference type="Proteomes" id="UP000198755">
    <property type="component" value="Unassembled WGS sequence"/>
</dbReference>
<dbReference type="AlphaFoldDB" id="A0A1I3WS98"/>
<feature type="active site" description="Tele-AMP-histidine intermediate" evidence="1">
    <location>
        <position position="104"/>
    </location>
</feature>
<feature type="domain" description="HIT" evidence="4">
    <location>
        <begin position="10"/>
        <end position="117"/>
    </location>
</feature>
<evidence type="ECO:0000313" key="6">
    <source>
        <dbReference type="Proteomes" id="UP000198755"/>
    </source>
</evidence>
<dbReference type="EMBL" id="FOSN01000002">
    <property type="protein sequence ID" value="SFK09346.1"/>
    <property type="molecule type" value="Genomic_DNA"/>
</dbReference>
<evidence type="ECO:0000259" key="4">
    <source>
        <dbReference type="PROSITE" id="PS51084"/>
    </source>
</evidence>
<dbReference type="InterPro" id="IPR001310">
    <property type="entry name" value="Histidine_triad_HIT"/>
</dbReference>
<feature type="short sequence motif" description="Histidine triad motif" evidence="2 3">
    <location>
        <begin position="102"/>
        <end position="106"/>
    </location>
</feature>
<gene>
    <name evidence="5" type="ORF">SAMN05444581_10235</name>
</gene>
<dbReference type="PANTHER" id="PTHR46648:SF1">
    <property type="entry name" value="ADENOSINE 5'-MONOPHOSPHORAMIDASE HNT1"/>
    <property type="match status" value="1"/>
</dbReference>
<dbReference type="Pfam" id="PF01230">
    <property type="entry name" value="HIT"/>
    <property type="match status" value="1"/>
</dbReference>
<name>A0A1I3WS98_9HYPH</name>
<dbReference type="InterPro" id="IPR011146">
    <property type="entry name" value="HIT-like"/>
</dbReference>
<dbReference type="STRING" id="1612308.SAMN05444581_10235"/>
<dbReference type="CDD" id="cd01277">
    <property type="entry name" value="HINT_subgroup"/>
    <property type="match status" value="1"/>
</dbReference>
<evidence type="ECO:0000256" key="3">
    <source>
        <dbReference type="PROSITE-ProRule" id="PRU00464"/>
    </source>
</evidence>
<accession>A0A1I3WS98</accession>
<dbReference type="GO" id="GO:0009117">
    <property type="term" value="P:nucleotide metabolic process"/>
    <property type="evidence" value="ECO:0007669"/>
    <property type="project" value="TreeGrafter"/>
</dbReference>
<dbReference type="InterPro" id="IPR039384">
    <property type="entry name" value="HINT"/>
</dbReference>
<dbReference type="InterPro" id="IPR036265">
    <property type="entry name" value="HIT-like_sf"/>
</dbReference>
<sequence>MIAVYDESNIFAKILRGDLPCHKVYEDEAVLALMDIMPRADGHVLVVPKAPARNILDVEPKVLCELMTRVQKIARAVKGGLGADGVTIQQFNEQAGGQVVFHLHFHILPRWNGVPLRPQSGAAEQPDVLEGFRVRIASALAGN</sequence>
<dbReference type="GO" id="GO:0003824">
    <property type="term" value="F:catalytic activity"/>
    <property type="evidence" value="ECO:0007669"/>
    <property type="project" value="InterPro"/>
</dbReference>
<keyword evidence="6" id="KW-1185">Reference proteome</keyword>
<dbReference type="OrthoDB" id="9784774at2"/>
<dbReference type="Gene3D" id="3.30.428.10">
    <property type="entry name" value="HIT-like"/>
    <property type="match status" value="1"/>
</dbReference>
<evidence type="ECO:0000313" key="5">
    <source>
        <dbReference type="EMBL" id="SFK09346.1"/>
    </source>
</evidence>
<evidence type="ECO:0000256" key="2">
    <source>
        <dbReference type="PIRSR" id="PIRSR601310-3"/>
    </source>
</evidence>